<dbReference type="SUPFAM" id="SSF110997">
    <property type="entry name" value="Sporulation related repeat"/>
    <property type="match status" value="1"/>
</dbReference>
<dbReference type="SUPFAM" id="SSF53187">
    <property type="entry name" value="Zn-dependent exopeptidases"/>
    <property type="match status" value="1"/>
</dbReference>
<dbReference type="PANTHER" id="PTHR30404:SF0">
    <property type="entry name" value="N-ACETYLMURAMOYL-L-ALANINE AMIDASE AMIC"/>
    <property type="match status" value="1"/>
</dbReference>
<dbReference type="PANTHER" id="PTHR30404">
    <property type="entry name" value="N-ACETYLMURAMOYL-L-ALANINE AMIDASE"/>
    <property type="match status" value="1"/>
</dbReference>
<dbReference type="CDD" id="cd02696">
    <property type="entry name" value="MurNAc-LAA"/>
    <property type="match status" value="1"/>
</dbReference>
<proteinExistence type="predicted"/>
<dbReference type="Gene3D" id="3.40.630.40">
    <property type="entry name" value="Zn-dependent exopeptidases"/>
    <property type="match status" value="1"/>
</dbReference>
<gene>
    <name evidence="4" type="ORF">LKD48_00355</name>
</gene>
<dbReference type="AlphaFoldDB" id="A0AAE3E1K9"/>
<feature type="domain" description="SPOR" evidence="3">
    <location>
        <begin position="210"/>
        <end position="283"/>
    </location>
</feature>
<dbReference type="InterPro" id="IPR002508">
    <property type="entry name" value="MurNAc-LAA_cat"/>
</dbReference>
<dbReference type="GO" id="GO:0042834">
    <property type="term" value="F:peptidoglycan binding"/>
    <property type="evidence" value="ECO:0007669"/>
    <property type="project" value="InterPro"/>
</dbReference>
<evidence type="ECO:0000313" key="4">
    <source>
        <dbReference type="EMBL" id="MCC2220100.1"/>
    </source>
</evidence>
<dbReference type="PROSITE" id="PS51724">
    <property type="entry name" value="SPOR"/>
    <property type="match status" value="1"/>
</dbReference>
<dbReference type="GO" id="GO:0009253">
    <property type="term" value="P:peptidoglycan catabolic process"/>
    <property type="evidence" value="ECO:0007669"/>
    <property type="project" value="InterPro"/>
</dbReference>
<dbReference type="RefSeq" id="WP_308730801.1">
    <property type="nucleotide sequence ID" value="NZ_JAJEQN010000001.1"/>
</dbReference>
<evidence type="ECO:0000313" key="5">
    <source>
        <dbReference type="Proteomes" id="UP001198200"/>
    </source>
</evidence>
<dbReference type="EMBL" id="JAJEQN010000001">
    <property type="protein sequence ID" value="MCC2220100.1"/>
    <property type="molecule type" value="Genomic_DNA"/>
</dbReference>
<dbReference type="InterPro" id="IPR007730">
    <property type="entry name" value="SPOR-like_dom"/>
</dbReference>
<dbReference type="GO" id="GO:0030288">
    <property type="term" value="C:outer membrane-bounded periplasmic space"/>
    <property type="evidence" value="ECO:0007669"/>
    <property type="project" value="TreeGrafter"/>
</dbReference>
<protein>
    <submittedName>
        <fullName evidence="4">N-acetylmuramoyl-L-alanine amidase</fullName>
    </submittedName>
</protein>
<keyword evidence="5" id="KW-1185">Reference proteome</keyword>
<evidence type="ECO:0000259" key="3">
    <source>
        <dbReference type="PROSITE" id="PS51724"/>
    </source>
</evidence>
<feature type="region of interest" description="Disordered" evidence="2">
    <location>
        <begin position="181"/>
        <end position="212"/>
    </location>
</feature>
<dbReference type="Proteomes" id="UP001198200">
    <property type="component" value="Unassembled WGS sequence"/>
</dbReference>
<dbReference type="InterPro" id="IPR050695">
    <property type="entry name" value="N-acetylmuramoyl_amidase_3"/>
</dbReference>
<keyword evidence="1" id="KW-0378">Hydrolase</keyword>
<accession>A0AAE3E1K9</accession>
<dbReference type="Pfam" id="PF01520">
    <property type="entry name" value="Amidase_3"/>
    <property type="match status" value="1"/>
</dbReference>
<feature type="compositionally biased region" description="Polar residues" evidence="2">
    <location>
        <begin position="182"/>
        <end position="212"/>
    </location>
</feature>
<reference evidence="4 5" key="1">
    <citation type="submission" date="2021-10" db="EMBL/GenBank/DDBJ databases">
        <title>Anaerobic single-cell dispensing facilitates the cultivation of human gut bacteria.</title>
        <authorList>
            <person name="Afrizal A."/>
        </authorList>
    </citation>
    <scope>NUCLEOTIDE SEQUENCE [LARGE SCALE GENOMIC DNA]</scope>
    <source>
        <strain evidence="4 5">CLA-AA-H224</strain>
    </source>
</reference>
<dbReference type="Pfam" id="PF05036">
    <property type="entry name" value="SPOR"/>
    <property type="match status" value="1"/>
</dbReference>
<dbReference type="InterPro" id="IPR036680">
    <property type="entry name" value="SPOR-like_sf"/>
</dbReference>
<dbReference type="GO" id="GO:0008745">
    <property type="term" value="F:N-acetylmuramoyl-L-alanine amidase activity"/>
    <property type="evidence" value="ECO:0007669"/>
    <property type="project" value="InterPro"/>
</dbReference>
<evidence type="ECO:0000256" key="1">
    <source>
        <dbReference type="ARBA" id="ARBA00022801"/>
    </source>
</evidence>
<sequence>MPTVIIDPGHGGMDPGAVYKGRQEKDDNLRLALAVGELLAQNGVDVLYTRTDDVYDSPYRKAMIANESGADYLISFHRNASPIAGNASGIETLVYADRGVAAQMARDINRELAALGFRDIGVIERPGLAILRRSRMPAILIETGFIDNDADNLKFDEEFEEIAAAISNGILETLKNEGQLPDSISSASYPPEISNNTQNERPPSPLSDNTPTSKLYRVQVGAFKNRNYAYELNSQLTEEGFPAFILMDGDLYKVQVGAFSRLENAIRMEYRLRAAGYDTYITT</sequence>
<comment type="caution">
    <text evidence="4">The sequence shown here is derived from an EMBL/GenBank/DDBJ whole genome shotgun (WGS) entry which is preliminary data.</text>
</comment>
<name>A0AAE3E1K9_9FIRM</name>
<organism evidence="4 5">
    <name type="scientific">Anthropogastromicrobium aceti</name>
    <dbReference type="NCBI Taxonomy" id="2981768"/>
    <lineage>
        <taxon>Bacteria</taxon>
        <taxon>Bacillati</taxon>
        <taxon>Bacillota</taxon>
        <taxon>Clostridia</taxon>
        <taxon>Lachnospirales</taxon>
        <taxon>Lachnospiraceae</taxon>
        <taxon>Anthropogastromicrobium</taxon>
    </lineage>
</organism>
<dbReference type="Gene3D" id="3.30.70.1070">
    <property type="entry name" value="Sporulation related repeat"/>
    <property type="match status" value="1"/>
</dbReference>
<dbReference type="SMART" id="SM00646">
    <property type="entry name" value="Ami_3"/>
    <property type="match status" value="1"/>
</dbReference>
<evidence type="ECO:0000256" key="2">
    <source>
        <dbReference type="SAM" id="MobiDB-lite"/>
    </source>
</evidence>